<reference evidence="2 3" key="1">
    <citation type="submission" date="2019-05" db="EMBL/GenBank/DDBJ databases">
        <authorList>
            <consortium name="Science for Life Laboratories"/>
        </authorList>
    </citation>
    <scope>NUCLEOTIDE SEQUENCE [LARGE SCALE GENOMIC DNA]</scope>
    <source>
        <strain evidence="2">Soil9</strain>
    </source>
</reference>
<name>A0A6P2CRI7_9BACT</name>
<organism evidence="2 3">
    <name type="scientific">Gemmata massiliana</name>
    <dbReference type="NCBI Taxonomy" id="1210884"/>
    <lineage>
        <taxon>Bacteria</taxon>
        <taxon>Pseudomonadati</taxon>
        <taxon>Planctomycetota</taxon>
        <taxon>Planctomycetia</taxon>
        <taxon>Gemmatales</taxon>
        <taxon>Gemmataceae</taxon>
        <taxon>Gemmata</taxon>
    </lineage>
</organism>
<sequence length="370" mass="39484">MTRLTAIIILGGAGFLLSPTTASAQFGPRAGLGGPAPIIVPSFNPFFYVPQYRYQSTTFLPGPFSNTTIWTTRYYYSTNPIWSVSPAYPAIYSQSLGSSYSSMGVRPNLALEAQRDLMRAQRSMSTPPASTSAVGSKPAGAVIESVPSSPMPEGFGTALAPADRAKVLSGESLNDLLTAIVKAEPNGGLRASAFVPNMLLNEVRFGGSDAAEALNLARRAGSLEFPAAFDNPALKEDRIALARDFAAVAERLQAGKAVDANKRAQFEVTLQKAEAAFASIKKDLPADDATAAKRFLDQMATALKVMKTDAATGLIDPKWSSEGTTVADLVKHMTRYKLQFAGAPAGNEESYLTLHRNFAGYLFLLTQPKK</sequence>
<dbReference type="RefSeq" id="WP_162666525.1">
    <property type="nucleotide sequence ID" value="NZ_LR593886.1"/>
</dbReference>
<evidence type="ECO:0000313" key="3">
    <source>
        <dbReference type="Proteomes" id="UP000464178"/>
    </source>
</evidence>
<protein>
    <submittedName>
        <fullName evidence="2">Uncharacterized protein</fullName>
    </submittedName>
</protein>
<dbReference type="EMBL" id="LR593886">
    <property type="protein sequence ID" value="VTR91543.1"/>
    <property type="molecule type" value="Genomic_DNA"/>
</dbReference>
<keyword evidence="3" id="KW-1185">Reference proteome</keyword>
<gene>
    <name evidence="2" type="ORF">SOIL9_61710</name>
</gene>
<proteinExistence type="predicted"/>
<evidence type="ECO:0000256" key="1">
    <source>
        <dbReference type="SAM" id="SignalP"/>
    </source>
</evidence>
<dbReference type="Proteomes" id="UP000464178">
    <property type="component" value="Chromosome"/>
</dbReference>
<feature type="signal peptide" evidence="1">
    <location>
        <begin position="1"/>
        <end position="24"/>
    </location>
</feature>
<dbReference type="KEGG" id="gms:SOIL9_61710"/>
<dbReference type="AlphaFoldDB" id="A0A6P2CRI7"/>
<accession>A0A6P2CRI7</accession>
<evidence type="ECO:0000313" key="2">
    <source>
        <dbReference type="EMBL" id="VTR91543.1"/>
    </source>
</evidence>
<keyword evidence="1" id="KW-0732">Signal</keyword>
<feature type="chain" id="PRO_5026721401" evidence="1">
    <location>
        <begin position="25"/>
        <end position="370"/>
    </location>
</feature>